<dbReference type="AlphaFoldDB" id="A0A1I6LYB6"/>
<dbReference type="InterPro" id="IPR014529">
    <property type="entry name" value="UCP026631"/>
</dbReference>
<dbReference type="Pfam" id="PF03703">
    <property type="entry name" value="bPH_2"/>
    <property type="match status" value="3"/>
</dbReference>
<feature type="region of interest" description="Disordered" evidence="1">
    <location>
        <begin position="148"/>
        <end position="208"/>
    </location>
</feature>
<dbReference type="PIRSF" id="PIRSF026631">
    <property type="entry name" value="UCP026631"/>
    <property type="match status" value="1"/>
</dbReference>
<evidence type="ECO:0000259" key="3">
    <source>
        <dbReference type="Pfam" id="PF03703"/>
    </source>
</evidence>
<dbReference type="OrthoDB" id="107421at2157"/>
<keyword evidence="5" id="KW-1185">Reference proteome</keyword>
<dbReference type="STRING" id="767519.SAMN05216559_3417"/>
<keyword evidence="2" id="KW-1133">Transmembrane helix</keyword>
<dbReference type="EMBL" id="FOZK01000003">
    <property type="protein sequence ID" value="SFS08388.1"/>
    <property type="molecule type" value="Genomic_DNA"/>
</dbReference>
<feature type="domain" description="YdbS-like PH" evidence="3">
    <location>
        <begin position="62"/>
        <end position="140"/>
    </location>
</feature>
<sequence>MRRLHPLSAVQRVIATAFRFGSTGFFLGILLSGPLDLAPFWATFALGGVGALAGAAYGVARYLRFTYETAGDTFAVSSGVLNRQEREIPLGRIQNVDVTRNLIQRALGLAVVNFETAGGGSTEAVLNAVDLEEARRLQEFVAAHGREAVDEASGTIGEDGESAPSTASAGTDRAGAVETGGDGAAGGGVAGDASSDEPTTARRRAPEEEDLYRLDHADLLRLGAMTAKPGAPVLVVVGTPFFGDLALAVLSATTAALGGPERVAFELLPTYSPTELAIVAGVTLVEFALATLVVSAVLTMVEFYDFRLRRVGDELRYERGFLNRYSGSIPVEKIQTVSIKETAPMRSLGYAGLSVETAGYGPGANDGQASNTAIPLDDSATVTELAESLGEFETPPVERPPRRARRRYAVRFALLPLAVAALALLVDQFLLDVGWWYAPLALLVLAPVAGHLTWKHRGHATTDDVFVARSGFWTRTTRSVPYYRVQTVIGSRSVFQRYRDLASVTADTASTSSLMGGDATAHDVDDATARTLHDVLRTRLGEDIQRRRAEEDDGSTDALR</sequence>
<feature type="transmembrane region" description="Helical" evidence="2">
    <location>
        <begin position="231"/>
        <end position="257"/>
    </location>
</feature>
<evidence type="ECO:0000313" key="4">
    <source>
        <dbReference type="EMBL" id="SFS08388.1"/>
    </source>
</evidence>
<organism evidence="4 5">
    <name type="scientific">Halomicrobium zhouii</name>
    <dbReference type="NCBI Taxonomy" id="767519"/>
    <lineage>
        <taxon>Archaea</taxon>
        <taxon>Methanobacteriati</taxon>
        <taxon>Methanobacteriota</taxon>
        <taxon>Stenosarchaea group</taxon>
        <taxon>Halobacteria</taxon>
        <taxon>Halobacteriales</taxon>
        <taxon>Haloarculaceae</taxon>
        <taxon>Halomicrobium</taxon>
    </lineage>
</organism>
<evidence type="ECO:0000313" key="5">
    <source>
        <dbReference type="Proteomes" id="UP000199062"/>
    </source>
</evidence>
<dbReference type="RefSeq" id="WP_089817908.1">
    <property type="nucleotide sequence ID" value="NZ_FOZK01000003.1"/>
</dbReference>
<dbReference type="Proteomes" id="UP000199062">
    <property type="component" value="Unassembled WGS sequence"/>
</dbReference>
<feature type="transmembrane region" description="Helical" evidence="2">
    <location>
        <begin position="12"/>
        <end position="32"/>
    </location>
</feature>
<dbReference type="PANTHER" id="PTHR34473:SF3">
    <property type="entry name" value="TRANSMEMBRANE PROTEIN-RELATED"/>
    <property type="match status" value="1"/>
</dbReference>
<feature type="domain" description="YdbS-like PH" evidence="3">
    <location>
        <begin position="454"/>
        <end position="527"/>
    </location>
</feature>
<protein>
    <submittedName>
        <fullName evidence="4">Putative membrane protein</fullName>
    </submittedName>
</protein>
<evidence type="ECO:0000256" key="1">
    <source>
        <dbReference type="SAM" id="MobiDB-lite"/>
    </source>
</evidence>
<name>A0A1I6LYB6_9EURY</name>
<dbReference type="InterPro" id="IPR005182">
    <property type="entry name" value="YdbS-like_PH"/>
</dbReference>
<reference evidence="4 5" key="1">
    <citation type="submission" date="2016-10" db="EMBL/GenBank/DDBJ databases">
        <authorList>
            <person name="de Groot N.N."/>
        </authorList>
    </citation>
    <scope>NUCLEOTIDE SEQUENCE [LARGE SCALE GENOMIC DNA]</scope>
    <source>
        <strain evidence="4 5">CGMCC 1.10457</strain>
    </source>
</reference>
<feature type="domain" description="YdbS-like PH" evidence="3">
    <location>
        <begin position="306"/>
        <end position="369"/>
    </location>
</feature>
<keyword evidence="2" id="KW-0812">Transmembrane</keyword>
<dbReference type="PANTHER" id="PTHR34473">
    <property type="entry name" value="UPF0699 TRANSMEMBRANE PROTEIN YDBS"/>
    <property type="match status" value="1"/>
</dbReference>
<gene>
    <name evidence="4" type="ORF">SAMN05216559_3417</name>
</gene>
<keyword evidence="2" id="KW-0472">Membrane</keyword>
<accession>A0A1I6LYB6</accession>
<feature type="transmembrane region" description="Helical" evidence="2">
    <location>
        <begin position="436"/>
        <end position="454"/>
    </location>
</feature>
<feature type="transmembrane region" description="Helical" evidence="2">
    <location>
        <begin position="38"/>
        <end position="60"/>
    </location>
</feature>
<feature type="transmembrane region" description="Helical" evidence="2">
    <location>
        <begin position="277"/>
        <end position="301"/>
    </location>
</feature>
<feature type="transmembrane region" description="Helical" evidence="2">
    <location>
        <begin position="408"/>
        <end position="430"/>
    </location>
</feature>
<proteinExistence type="predicted"/>
<evidence type="ECO:0000256" key="2">
    <source>
        <dbReference type="SAM" id="Phobius"/>
    </source>
</evidence>
<feature type="compositionally biased region" description="Gly residues" evidence="1">
    <location>
        <begin position="178"/>
        <end position="190"/>
    </location>
</feature>